<name>A0A183AF10_9TREM</name>
<gene>
    <name evidence="1" type="ORF">ECPE_LOCUS5545</name>
</gene>
<organism evidence="3">
    <name type="scientific">Echinostoma caproni</name>
    <dbReference type="NCBI Taxonomy" id="27848"/>
    <lineage>
        <taxon>Eukaryota</taxon>
        <taxon>Metazoa</taxon>
        <taxon>Spiralia</taxon>
        <taxon>Lophotrochozoa</taxon>
        <taxon>Platyhelminthes</taxon>
        <taxon>Trematoda</taxon>
        <taxon>Digenea</taxon>
        <taxon>Plagiorchiida</taxon>
        <taxon>Echinostomata</taxon>
        <taxon>Echinostomatoidea</taxon>
        <taxon>Echinostomatidae</taxon>
        <taxon>Echinostoma</taxon>
    </lineage>
</organism>
<dbReference type="AlphaFoldDB" id="A0A183AF10"/>
<reference evidence="3" key="1">
    <citation type="submission" date="2016-06" db="UniProtKB">
        <authorList>
            <consortium name="WormBaseParasite"/>
        </authorList>
    </citation>
    <scope>IDENTIFICATION</scope>
</reference>
<dbReference type="EMBL" id="UZAN01042413">
    <property type="protein sequence ID" value="VDP75845.1"/>
    <property type="molecule type" value="Genomic_DNA"/>
</dbReference>
<evidence type="ECO:0000313" key="3">
    <source>
        <dbReference type="WBParaSite" id="ECPE_0000555801-mRNA-1"/>
    </source>
</evidence>
<keyword evidence="2" id="KW-1185">Reference proteome</keyword>
<dbReference type="OrthoDB" id="6227804at2759"/>
<evidence type="ECO:0000313" key="2">
    <source>
        <dbReference type="Proteomes" id="UP000272942"/>
    </source>
</evidence>
<evidence type="ECO:0000313" key="1">
    <source>
        <dbReference type="EMBL" id="VDP75845.1"/>
    </source>
</evidence>
<dbReference type="Proteomes" id="UP000272942">
    <property type="component" value="Unassembled WGS sequence"/>
</dbReference>
<reference evidence="1 2" key="2">
    <citation type="submission" date="2018-11" db="EMBL/GenBank/DDBJ databases">
        <authorList>
            <consortium name="Pathogen Informatics"/>
        </authorList>
    </citation>
    <scope>NUCLEOTIDE SEQUENCE [LARGE SCALE GENOMIC DNA]</scope>
    <source>
        <strain evidence="1 2">Egypt</strain>
    </source>
</reference>
<proteinExistence type="predicted"/>
<dbReference type="WBParaSite" id="ECPE_0000555801-mRNA-1">
    <property type="protein sequence ID" value="ECPE_0000555801-mRNA-1"/>
    <property type="gene ID" value="ECPE_0000555801"/>
</dbReference>
<sequence length="194" mass="21965">MANVSAFRDSSLSENTCIINLNQLSSLIQQWTESVNDLVLACKQVSDAHRDLSCLSSIQHLPPDLDRDLWLNSLKLKLGSSVERSFDLMSRLRSITLDVFEAIEVLERELCSIARTRKAQNNWTQLSWCTSLIGQFRSALANECDAIGLYHMRTVFANDEVHIPSTPLVFEPDLPVISKLWSESYLPAFRILVP</sequence>
<accession>A0A183AF10</accession>
<protein>
    <submittedName>
        <fullName evidence="3">DHC_N1 domain-containing protein</fullName>
    </submittedName>
</protein>